<feature type="signal peptide" evidence="2">
    <location>
        <begin position="1"/>
        <end position="20"/>
    </location>
</feature>
<feature type="region of interest" description="Disordered" evidence="1">
    <location>
        <begin position="68"/>
        <end position="91"/>
    </location>
</feature>
<reference evidence="4" key="1">
    <citation type="submission" date="2025-08" db="UniProtKB">
        <authorList>
            <consortium name="RefSeq"/>
        </authorList>
    </citation>
    <scope>IDENTIFICATION</scope>
</reference>
<evidence type="ECO:0000256" key="2">
    <source>
        <dbReference type="SAM" id="SignalP"/>
    </source>
</evidence>
<gene>
    <name evidence="4" type="primary">LOC101845519</name>
</gene>
<organism evidence="3 4">
    <name type="scientific">Aplysia californica</name>
    <name type="common">California sea hare</name>
    <dbReference type="NCBI Taxonomy" id="6500"/>
    <lineage>
        <taxon>Eukaryota</taxon>
        <taxon>Metazoa</taxon>
        <taxon>Spiralia</taxon>
        <taxon>Lophotrochozoa</taxon>
        <taxon>Mollusca</taxon>
        <taxon>Gastropoda</taxon>
        <taxon>Heterobranchia</taxon>
        <taxon>Euthyneura</taxon>
        <taxon>Tectipleura</taxon>
        <taxon>Aplysiida</taxon>
        <taxon>Aplysioidea</taxon>
        <taxon>Aplysiidae</taxon>
        <taxon>Aplysia</taxon>
    </lineage>
</organism>
<dbReference type="RefSeq" id="XP_005090803.1">
    <property type="nucleotide sequence ID" value="XM_005090746.2"/>
</dbReference>
<evidence type="ECO:0000313" key="4">
    <source>
        <dbReference type="RefSeq" id="XP_005090803.1"/>
    </source>
</evidence>
<sequence length="203" mass="21721">MLTFSCVFVALLALFGGVFGRSAPITTLPPTSILPCIFDRPTCYPGTVLVESNNGPCPEFECVRVSSPSPSPSSPSPSPSSPSPSPSSPSPTPFKTCPPVMMPACRFGDYVKQEYDYQDCEYWTCTSNPSSPVTTLPPTPNLPCLFDRPTCYPGTVLVESNYGPCPEFQCVPVSSPSPSPTTPLMCPVFTMPDCSTGYFTVTQ</sequence>
<dbReference type="GeneID" id="101845519"/>
<dbReference type="Proteomes" id="UP000694888">
    <property type="component" value="Unplaced"/>
</dbReference>
<feature type="compositionally biased region" description="Pro residues" evidence="1">
    <location>
        <begin position="69"/>
        <end position="91"/>
    </location>
</feature>
<feature type="chain" id="PRO_5047237241" evidence="2">
    <location>
        <begin position="21"/>
        <end position="203"/>
    </location>
</feature>
<evidence type="ECO:0000313" key="3">
    <source>
        <dbReference type="Proteomes" id="UP000694888"/>
    </source>
</evidence>
<accession>A0ABM0JCW5</accession>
<protein>
    <submittedName>
        <fullName evidence="4">Proline-rich receptor-like protein kinase PERK2</fullName>
    </submittedName>
</protein>
<keyword evidence="2" id="KW-0732">Signal</keyword>
<proteinExistence type="predicted"/>
<evidence type="ECO:0000256" key="1">
    <source>
        <dbReference type="SAM" id="MobiDB-lite"/>
    </source>
</evidence>
<keyword evidence="3" id="KW-1185">Reference proteome</keyword>
<name>A0ABM0JCW5_APLCA</name>